<evidence type="ECO:0000256" key="1">
    <source>
        <dbReference type="SAM" id="MobiDB-lite"/>
    </source>
</evidence>
<sequence length="186" mass="20497">MISGIHTKQHHHQKTSMAGKKVPRNAACNWQHVHTNRGIQHFIDKGSGSNVSKGKTKAIVYEPDYQEVTSQTMVLADKLKRKGKVVAIANPVGSFEDPKVNFCTDMILHGDKGIVEDQNKRESSVSLMKIFEYACHDEEKARGNRGIMPPSPMIIAHTASVCNDQCISFQCIGAMDSASTDVYVLA</sequence>
<name>A0ABR2GFJ8_9ROSI</name>
<proteinExistence type="predicted"/>
<accession>A0ABR2GFJ8</accession>
<keyword evidence="3" id="KW-1185">Reference proteome</keyword>
<comment type="caution">
    <text evidence="2">The sequence shown here is derived from an EMBL/GenBank/DDBJ whole genome shotgun (WGS) entry which is preliminary data.</text>
</comment>
<dbReference type="Proteomes" id="UP001472677">
    <property type="component" value="Unassembled WGS sequence"/>
</dbReference>
<protein>
    <submittedName>
        <fullName evidence="2">Uncharacterized protein</fullName>
    </submittedName>
</protein>
<evidence type="ECO:0000313" key="3">
    <source>
        <dbReference type="Proteomes" id="UP001472677"/>
    </source>
</evidence>
<evidence type="ECO:0000313" key="2">
    <source>
        <dbReference type="EMBL" id="KAK8601703.1"/>
    </source>
</evidence>
<dbReference type="EMBL" id="JBBPBM010000001">
    <property type="protein sequence ID" value="KAK8601703.1"/>
    <property type="molecule type" value="Genomic_DNA"/>
</dbReference>
<gene>
    <name evidence="2" type="ORF">V6N12_051531</name>
</gene>
<feature type="region of interest" description="Disordered" evidence="1">
    <location>
        <begin position="1"/>
        <end position="22"/>
    </location>
</feature>
<organism evidence="2 3">
    <name type="scientific">Hibiscus sabdariffa</name>
    <name type="common">roselle</name>
    <dbReference type="NCBI Taxonomy" id="183260"/>
    <lineage>
        <taxon>Eukaryota</taxon>
        <taxon>Viridiplantae</taxon>
        <taxon>Streptophyta</taxon>
        <taxon>Embryophyta</taxon>
        <taxon>Tracheophyta</taxon>
        <taxon>Spermatophyta</taxon>
        <taxon>Magnoliopsida</taxon>
        <taxon>eudicotyledons</taxon>
        <taxon>Gunneridae</taxon>
        <taxon>Pentapetalae</taxon>
        <taxon>rosids</taxon>
        <taxon>malvids</taxon>
        <taxon>Malvales</taxon>
        <taxon>Malvaceae</taxon>
        <taxon>Malvoideae</taxon>
        <taxon>Hibiscus</taxon>
    </lineage>
</organism>
<reference evidence="2 3" key="1">
    <citation type="journal article" date="2024" name="G3 (Bethesda)">
        <title>Genome assembly of Hibiscus sabdariffa L. provides insights into metabolisms of medicinal natural products.</title>
        <authorList>
            <person name="Kim T."/>
        </authorList>
    </citation>
    <scope>NUCLEOTIDE SEQUENCE [LARGE SCALE GENOMIC DNA]</scope>
    <source>
        <strain evidence="2">TK-2024</strain>
        <tissue evidence="2">Old leaves</tissue>
    </source>
</reference>